<proteinExistence type="predicted"/>
<keyword evidence="1" id="KW-0547">Nucleotide-binding</keyword>
<accession>A0AC61PNY6</accession>
<gene>
    <name evidence="1" type="ORF">SAMN06297397_2599</name>
</gene>
<keyword evidence="1" id="KW-0067">ATP-binding</keyword>
<name>A0AC61PNY6_9FIRM</name>
<evidence type="ECO:0000313" key="1">
    <source>
        <dbReference type="EMBL" id="SMC80482.1"/>
    </source>
</evidence>
<reference evidence="1" key="1">
    <citation type="submission" date="2017-04" db="EMBL/GenBank/DDBJ databases">
        <authorList>
            <person name="Varghese N."/>
            <person name="Submissions S."/>
        </authorList>
    </citation>
    <scope>NUCLEOTIDE SEQUENCE</scope>
    <source>
        <strain evidence="1">WTE2008</strain>
    </source>
</reference>
<organism evidence="1 2">
    <name type="scientific">Aristaeella lactis</name>
    <dbReference type="NCBI Taxonomy" id="3046383"/>
    <lineage>
        <taxon>Bacteria</taxon>
        <taxon>Bacillati</taxon>
        <taxon>Bacillota</taxon>
        <taxon>Clostridia</taxon>
        <taxon>Eubacteriales</taxon>
        <taxon>Aristaeellaceae</taxon>
        <taxon>Aristaeella</taxon>
    </lineage>
</organism>
<protein>
    <submittedName>
        <fullName evidence="1">ATP-binding cassette</fullName>
    </submittedName>
</protein>
<dbReference type="EMBL" id="FWXZ01000006">
    <property type="protein sequence ID" value="SMC80482.1"/>
    <property type="molecule type" value="Genomic_DNA"/>
</dbReference>
<keyword evidence="2" id="KW-1185">Reference proteome</keyword>
<evidence type="ECO:0000313" key="2">
    <source>
        <dbReference type="Proteomes" id="UP000192328"/>
    </source>
</evidence>
<dbReference type="Proteomes" id="UP000192328">
    <property type="component" value="Unassembled WGS sequence"/>
</dbReference>
<sequence length="569" mass="62282">MKQFMALLRLQLLSKYADLKPRNLKTALKEKKGRTIGMFIAILFLVLYLGGMLFYIETQMIDTLLKFGMADMLITLAVVFATVGTIILSFFFVLSSLFLGRDAAYLASLPIKPRTLLSAKLTQVWISETGINALIILPACILYGIKTGAAAIFYVRMVVVWLLIAILPICLIAILSTLLIRLSALWKHKEMLLTVGGIVFLIGYMYLMMNLSTISSDAADGGSMIQNLLMNNTERITSMTKLFPPTAWAAEGMLGQNDTMFLVWILVSLAAPVLLVWLLGYGYRKLSMLQSETPASPKKKFTGRESFKSGGQLKACILREIKTILRVPSYATNILPISFMPVIMIVMMNVVVGKITANQAPVDAATVDAAATAGKSIGSLFATMFPVQIMCIMAGVMAYMGGLSPALCTAVTREGKGHGFLTALPVPTSTFIRAKFIVGYGLSVIGLAAATVALIVLFPGFELQAVLALVLCLLFLYANACLALSRDIKKPRLDWVTEQEAVKQNFGVMISMAISWVILVTLGILAYFLISRGLEMWPVFGILGGILLVLCIVTRSYLYKTAEKYYCEK</sequence>
<comment type="caution">
    <text evidence="1">The sequence shown here is derived from an EMBL/GenBank/DDBJ whole genome shotgun (WGS) entry which is preliminary data.</text>
</comment>